<dbReference type="PANTHER" id="PTHR10590">
    <property type="entry name" value="SODIUM/NUCLEOSIDE COTRANSPORTER"/>
    <property type="match status" value="1"/>
</dbReference>
<gene>
    <name evidence="4" type="ORF">ElyMa_002371400</name>
</gene>
<dbReference type="PANTHER" id="PTHR10590:SF4">
    <property type="entry name" value="SOLUTE CARRIER FAMILY 28 MEMBER 3"/>
    <property type="match status" value="1"/>
</dbReference>
<keyword evidence="2" id="KW-0812">Transmembrane</keyword>
<dbReference type="GO" id="GO:0005886">
    <property type="term" value="C:plasma membrane"/>
    <property type="evidence" value="ECO:0007669"/>
    <property type="project" value="TreeGrafter"/>
</dbReference>
<feature type="transmembrane region" description="Helical" evidence="2">
    <location>
        <begin position="331"/>
        <end position="349"/>
    </location>
</feature>
<proteinExistence type="predicted"/>
<comment type="caution">
    <text evidence="4">The sequence shown here is derived from an EMBL/GenBank/DDBJ whole genome shotgun (WGS) entry which is preliminary data.</text>
</comment>
<sequence>MEMTDVSNVSEATAVDAIQNASQSSPCASASVTRDVQNSQVNPDEENFACELFTHVTETPASHLVTELAGADTNYIDNSNSSWPENVSSGTSQIHTYTNDVLLPPPPPSPQPWKRILRVIAYVVILALYLVYVGFAVALNFQRSIPLVVLTSLVFLAAIWKSTFLWLRLRRKSRAAVVGDNGERHQQNPKTLRDGGSHTVWICGLMAGASSLNSTDGRPESLWERTKSVLRSMDKFCGRPGVKHTFYIVTVLCICGFLVSEHYNELDRLRPLLGLTAIIVVSLLVSYDRTQVNWRPVIWGLALQMCLGLLTLRTGPGRECFQYLGKQMEDFLDHVLAGVLFVFGFVFAGKKVSINIDNFLVCLSNGSGFRDFRKCLNRYHNHPD</sequence>
<evidence type="ECO:0000256" key="2">
    <source>
        <dbReference type="SAM" id="Phobius"/>
    </source>
</evidence>
<keyword evidence="5" id="KW-1185">Reference proteome</keyword>
<dbReference type="AlphaFoldDB" id="A0AAV4GBE8"/>
<feature type="domain" description="Concentrative nucleoside transporter N-terminal" evidence="3">
    <location>
        <begin position="273"/>
        <end position="344"/>
    </location>
</feature>
<accession>A0AAV4GBE8</accession>
<dbReference type="InterPro" id="IPR008276">
    <property type="entry name" value="C_nuclsd_transpt"/>
</dbReference>
<feature type="transmembrane region" description="Helical" evidence="2">
    <location>
        <begin position="294"/>
        <end position="311"/>
    </location>
</feature>
<name>A0AAV4GBE8_9GAST</name>
<dbReference type="EMBL" id="BMAT01004905">
    <property type="protein sequence ID" value="GFR82757.1"/>
    <property type="molecule type" value="Genomic_DNA"/>
</dbReference>
<feature type="transmembrane region" description="Helical" evidence="2">
    <location>
        <begin position="269"/>
        <end position="287"/>
    </location>
</feature>
<keyword evidence="2" id="KW-0472">Membrane</keyword>
<feature type="region of interest" description="Disordered" evidence="1">
    <location>
        <begin position="19"/>
        <end position="40"/>
    </location>
</feature>
<organism evidence="4 5">
    <name type="scientific">Elysia marginata</name>
    <dbReference type="NCBI Taxonomy" id="1093978"/>
    <lineage>
        <taxon>Eukaryota</taxon>
        <taxon>Metazoa</taxon>
        <taxon>Spiralia</taxon>
        <taxon>Lophotrochozoa</taxon>
        <taxon>Mollusca</taxon>
        <taxon>Gastropoda</taxon>
        <taxon>Heterobranchia</taxon>
        <taxon>Euthyneura</taxon>
        <taxon>Panpulmonata</taxon>
        <taxon>Sacoglossa</taxon>
        <taxon>Placobranchoidea</taxon>
        <taxon>Plakobranchidae</taxon>
        <taxon>Elysia</taxon>
    </lineage>
</organism>
<evidence type="ECO:0000313" key="5">
    <source>
        <dbReference type="Proteomes" id="UP000762676"/>
    </source>
</evidence>
<keyword evidence="2" id="KW-1133">Transmembrane helix</keyword>
<dbReference type="Proteomes" id="UP000762676">
    <property type="component" value="Unassembled WGS sequence"/>
</dbReference>
<reference evidence="4 5" key="1">
    <citation type="journal article" date="2021" name="Elife">
        <title>Chloroplast acquisition without the gene transfer in kleptoplastic sea slugs, Plakobranchus ocellatus.</title>
        <authorList>
            <person name="Maeda T."/>
            <person name="Takahashi S."/>
            <person name="Yoshida T."/>
            <person name="Shimamura S."/>
            <person name="Takaki Y."/>
            <person name="Nagai Y."/>
            <person name="Toyoda A."/>
            <person name="Suzuki Y."/>
            <person name="Arimoto A."/>
            <person name="Ishii H."/>
            <person name="Satoh N."/>
            <person name="Nishiyama T."/>
            <person name="Hasebe M."/>
            <person name="Maruyama T."/>
            <person name="Minagawa J."/>
            <person name="Obokata J."/>
            <person name="Shigenobu S."/>
        </authorList>
    </citation>
    <scope>NUCLEOTIDE SEQUENCE [LARGE SCALE GENOMIC DNA]</scope>
</reference>
<dbReference type="Pfam" id="PF01773">
    <property type="entry name" value="Nucleos_tra2_N"/>
    <property type="match status" value="1"/>
</dbReference>
<dbReference type="InterPro" id="IPR002668">
    <property type="entry name" value="CNT_N_dom"/>
</dbReference>
<feature type="transmembrane region" description="Helical" evidence="2">
    <location>
        <begin position="245"/>
        <end position="263"/>
    </location>
</feature>
<feature type="transmembrane region" description="Helical" evidence="2">
    <location>
        <begin position="145"/>
        <end position="167"/>
    </location>
</feature>
<feature type="transmembrane region" description="Helical" evidence="2">
    <location>
        <begin position="119"/>
        <end position="139"/>
    </location>
</feature>
<evidence type="ECO:0000259" key="3">
    <source>
        <dbReference type="Pfam" id="PF01773"/>
    </source>
</evidence>
<evidence type="ECO:0000313" key="4">
    <source>
        <dbReference type="EMBL" id="GFR82757.1"/>
    </source>
</evidence>
<dbReference type="GO" id="GO:0005415">
    <property type="term" value="F:nucleoside:sodium symporter activity"/>
    <property type="evidence" value="ECO:0007669"/>
    <property type="project" value="TreeGrafter"/>
</dbReference>
<evidence type="ECO:0000256" key="1">
    <source>
        <dbReference type="SAM" id="MobiDB-lite"/>
    </source>
</evidence>
<protein>
    <submittedName>
        <fullName evidence="4">Sodium/nucleoside cotransporter</fullName>
    </submittedName>
</protein>